<sequence length="290" mass="31977">MRFIVFIHGLTGHREQTWTGKYGTFWPKDLLPKDIPNARILTWGYDADIVHFFNKHSKKELNDHSSQLCADLAAPDRPIIFVVHSLGGVVCENALVLATINAEQHIKQIAACTRGIIFLGTPLQGSGKVKWAEIGVQFAKLVGQDKNKDVLSVLKENSPRLKELADAFGNILRDRAKTENQIDVVFFYEQFGTSIGHIVTKDSATVGSYEAQAIPADHVDMTKFNTETDAGYVRVKGILKRWVDALQKTGKIPPSSGMSVVQNIQKMEGGFVAGVSYGTTNISSNYGRAE</sequence>
<dbReference type="AlphaFoldDB" id="A0AAN7YUU5"/>
<reference evidence="7 8" key="1">
    <citation type="submission" date="2023-10" db="EMBL/GenBank/DDBJ databases">
        <title>Draft genome sequence of Xylaria bambusicola isolate GMP-LS, the root and basal stem rot pathogen of sugarcane in Indonesia.</title>
        <authorList>
            <person name="Selvaraj P."/>
            <person name="Muralishankar V."/>
            <person name="Muruganantham S."/>
            <person name="Sp S."/>
            <person name="Haryani S."/>
            <person name="Lau K.J.X."/>
            <person name="Naqvi N.I."/>
        </authorList>
    </citation>
    <scope>NUCLEOTIDE SEQUENCE [LARGE SCALE GENOMIC DNA]</scope>
    <source>
        <strain evidence="7">GMP-LS</strain>
    </source>
</reference>
<evidence type="ECO:0000256" key="4">
    <source>
        <dbReference type="ARBA" id="ARBA00022824"/>
    </source>
</evidence>
<dbReference type="SUPFAM" id="SSF53474">
    <property type="entry name" value="alpha/beta-Hydrolases"/>
    <property type="match status" value="1"/>
</dbReference>
<comment type="subcellular location">
    <subcellularLocation>
        <location evidence="2">Endoplasmic reticulum</location>
    </subcellularLocation>
    <subcellularLocation>
        <location evidence="3">Membrane</location>
    </subcellularLocation>
    <subcellularLocation>
        <location evidence="1">Mitochondrion</location>
    </subcellularLocation>
</comment>
<evidence type="ECO:0000256" key="1">
    <source>
        <dbReference type="ARBA" id="ARBA00004173"/>
    </source>
</evidence>
<dbReference type="Gene3D" id="3.40.50.1820">
    <property type="entry name" value="alpha/beta hydrolase"/>
    <property type="match status" value="1"/>
</dbReference>
<keyword evidence="5" id="KW-0496">Mitochondrion</keyword>
<dbReference type="InterPro" id="IPR029058">
    <property type="entry name" value="AB_hydrolase_fold"/>
</dbReference>
<keyword evidence="8" id="KW-1185">Reference proteome</keyword>
<organism evidence="7 8">
    <name type="scientific">Xylaria bambusicola</name>
    <dbReference type="NCBI Taxonomy" id="326684"/>
    <lineage>
        <taxon>Eukaryota</taxon>
        <taxon>Fungi</taxon>
        <taxon>Dikarya</taxon>
        <taxon>Ascomycota</taxon>
        <taxon>Pezizomycotina</taxon>
        <taxon>Sordariomycetes</taxon>
        <taxon>Xylariomycetidae</taxon>
        <taxon>Xylariales</taxon>
        <taxon>Xylariaceae</taxon>
        <taxon>Xylaria</taxon>
    </lineage>
</organism>
<proteinExistence type="predicted"/>
<evidence type="ECO:0000313" key="7">
    <source>
        <dbReference type="EMBL" id="KAK5625580.1"/>
    </source>
</evidence>
<evidence type="ECO:0000256" key="6">
    <source>
        <dbReference type="ARBA" id="ARBA00023136"/>
    </source>
</evidence>
<gene>
    <name evidence="7" type="ORF">RRF57_001296</name>
</gene>
<dbReference type="EMBL" id="JAWHQM010000002">
    <property type="protein sequence ID" value="KAK5625580.1"/>
    <property type="molecule type" value="Genomic_DNA"/>
</dbReference>
<evidence type="ECO:0000256" key="2">
    <source>
        <dbReference type="ARBA" id="ARBA00004240"/>
    </source>
</evidence>
<evidence type="ECO:0000313" key="8">
    <source>
        <dbReference type="Proteomes" id="UP001305414"/>
    </source>
</evidence>
<dbReference type="InterPro" id="IPR052374">
    <property type="entry name" value="SERAC1"/>
</dbReference>
<evidence type="ECO:0000256" key="5">
    <source>
        <dbReference type="ARBA" id="ARBA00023128"/>
    </source>
</evidence>
<dbReference type="GO" id="GO:0005739">
    <property type="term" value="C:mitochondrion"/>
    <property type="evidence" value="ECO:0007669"/>
    <property type="project" value="UniProtKB-SubCell"/>
</dbReference>
<dbReference type="GO" id="GO:0005783">
    <property type="term" value="C:endoplasmic reticulum"/>
    <property type="evidence" value="ECO:0007669"/>
    <property type="project" value="UniProtKB-SubCell"/>
</dbReference>
<comment type="caution">
    <text evidence="7">The sequence shown here is derived from an EMBL/GenBank/DDBJ whole genome shotgun (WGS) entry which is preliminary data.</text>
</comment>
<keyword evidence="4" id="KW-0256">Endoplasmic reticulum</keyword>
<dbReference type="GO" id="GO:0016020">
    <property type="term" value="C:membrane"/>
    <property type="evidence" value="ECO:0007669"/>
    <property type="project" value="UniProtKB-SubCell"/>
</dbReference>
<evidence type="ECO:0000256" key="3">
    <source>
        <dbReference type="ARBA" id="ARBA00004370"/>
    </source>
</evidence>
<protein>
    <recommendedName>
        <fullName evidence="9">DUF676 domain-containing protein</fullName>
    </recommendedName>
</protein>
<dbReference type="PANTHER" id="PTHR48182:SF2">
    <property type="entry name" value="PROTEIN SERAC1"/>
    <property type="match status" value="1"/>
</dbReference>
<keyword evidence="6" id="KW-0472">Membrane</keyword>
<dbReference type="PANTHER" id="PTHR48182">
    <property type="entry name" value="PROTEIN SERAC1"/>
    <property type="match status" value="1"/>
</dbReference>
<dbReference type="Proteomes" id="UP001305414">
    <property type="component" value="Unassembled WGS sequence"/>
</dbReference>
<accession>A0AAN7YUU5</accession>
<name>A0AAN7YUU5_9PEZI</name>
<evidence type="ECO:0008006" key="9">
    <source>
        <dbReference type="Google" id="ProtNLM"/>
    </source>
</evidence>